<evidence type="ECO:0000313" key="3">
    <source>
        <dbReference type="Proteomes" id="UP001597459"/>
    </source>
</evidence>
<feature type="region of interest" description="Disordered" evidence="1">
    <location>
        <begin position="365"/>
        <end position="390"/>
    </location>
</feature>
<sequence>MLTQSKSGSDAVTATDTSYPVATITNNSSYEVVIYDVYNPSKGATTVPYEYTKLETIAVGATKEVQTIRDVSMLQAMYTGTIEQINDFYCYQFPIKVMSVMQFSFGDPPPITYSIEKTDEDAMIQSFLFHRFAMANPDSSLTKNLYASLKEGSVDSVNDFFAGTKNFTSCTLSSWNAIQSWLQMFTSGWQGPYFLYEEEPDPAPSDYVPVLIATLDITSTATDNTATLKMCSEDSKGNPVYADPPETTTIIMNGDGTMGDSNPGQDVSVSLTPVWMNVIQTTMKDGVPTSNYIVGPVVTGTIANKKVVSTQVARQLPSKKSSGSAQQESSFDASFGKICQGVGLLVGLLMLGDFAAKIGKSAKNKLTKSKEKAESKEEFEAQEKTINETPDAKVVSEATEQEATFSSDASKVSDSYADTSEALQEDVMMQTMEDTSSSISNEIREQVEDGYTPTEDFESAVQDLETSFSDAKAKIESGDFSEASAELSTASKNIDTTLQDSSAEMHDWESQSLQESSDAVKDAASASEALDEAQDAREKTLENEADDSGFDAEDEKWPETDTIPEEL</sequence>
<feature type="region of interest" description="Disordered" evidence="1">
    <location>
        <begin position="477"/>
        <end position="567"/>
    </location>
</feature>
<feature type="compositionally biased region" description="Acidic residues" evidence="1">
    <location>
        <begin position="543"/>
        <end position="567"/>
    </location>
</feature>
<organism evidence="2 3">
    <name type="scientific">Aquimarina hainanensis</name>
    <dbReference type="NCBI Taxonomy" id="1578017"/>
    <lineage>
        <taxon>Bacteria</taxon>
        <taxon>Pseudomonadati</taxon>
        <taxon>Bacteroidota</taxon>
        <taxon>Flavobacteriia</taxon>
        <taxon>Flavobacteriales</taxon>
        <taxon>Flavobacteriaceae</taxon>
        <taxon>Aquimarina</taxon>
    </lineage>
</organism>
<dbReference type="Proteomes" id="UP001597459">
    <property type="component" value="Unassembled WGS sequence"/>
</dbReference>
<reference evidence="3" key="1">
    <citation type="journal article" date="2019" name="Int. J. Syst. Evol. Microbiol.">
        <title>The Global Catalogue of Microorganisms (GCM) 10K type strain sequencing project: providing services to taxonomists for standard genome sequencing and annotation.</title>
        <authorList>
            <consortium name="The Broad Institute Genomics Platform"/>
            <consortium name="The Broad Institute Genome Sequencing Center for Infectious Disease"/>
            <person name="Wu L."/>
            <person name="Ma J."/>
        </authorList>
    </citation>
    <scope>NUCLEOTIDE SEQUENCE [LARGE SCALE GENOMIC DNA]</scope>
    <source>
        <strain evidence="3">KCTC 42423</strain>
    </source>
</reference>
<protein>
    <submittedName>
        <fullName evidence="2">Uncharacterized protein</fullName>
    </submittedName>
</protein>
<name>A0ABW5NE66_9FLAO</name>
<evidence type="ECO:0000313" key="2">
    <source>
        <dbReference type="EMBL" id="MFD2592848.1"/>
    </source>
</evidence>
<evidence type="ECO:0000256" key="1">
    <source>
        <dbReference type="SAM" id="MobiDB-lite"/>
    </source>
</evidence>
<gene>
    <name evidence="2" type="ORF">ACFSTE_18565</name>
</gene>
<dbReference type="RefSeq" id="WP_378254994.1">
    <property type="nucleotide sequence ID" value="NZ_JBHSJV010000001.1"/>
</dbReference>
<feature type="compositionally biased region" description="Basic and acidic residues" evidence="1">
    <location>
        <begin position="368"/>
        <end position="386"/>
    </location>
</feature>
<accession>A0ABW5NE66</accession>
<dbReference type="EMBL" id="JBHULX010000039">
    <property type="protein sequence ID" value="MFD2592848.1"/>
    <property type="molecule type" value="Genomic_DNA"/>
</dbReference>
<keyword evidence="3" id="KW-1185">Reference proteome</keyword>
<proteinExistence type="predicted"/>
<comment type="caution">
    <text evidence="2">The sequence shown here is derived from an EMBL/GenBank/DDBJ whole genome shotgun (WGS) entry which is preliminary data.</text>
</comment>
<feature type="compositionally biased region" description="Polar residues" evidence="1">
    <location>
        <begin position="486"/>
        <end position="502"/>
    </location>
</feature>